<organism evidence="1 2">
    <name type="scientific">Xylaria bambusicola</name>
    <dbReference type="NCBI Taxonomy" id="326684"/>
    <lineage>
        <taxon>Eukaryota</taxon>
        <taxon>Fungi</taxon>
        <taxon>Dikarya</taxon>
        <taxon>Ascomycota</taxon>
        <taxon>Pezizomycotina</taxon>
        <taxon>Sordariomycetes</taxon>
        <taxon>Xylariomycetidae</taxon>
        <taxon>Xylariales</taxon>
        <taxon>Xylariaceae</taxon>
        <taxon>Xylaria</taxon>
    </lineage>
</organism>
<dbReference type="Proteomes" id="UP001305414">
    <property type="component" value="Unassembled WGS sequence"/>
</dbReference>
<name>A0AAN7V1S3_9PEZI</name>
<dbReference type="EMBL" id="JAWHQM010000077">
    <property type="protein sequence ID" value="KAK5636751.1"/>
    <property type="molecule type" value="Genomic_DNA"/>
</dbReference>
<dbReference type="SUPFAM" id="SSF48403">
    <property type="entry name" value="Ankyrin repeat"/>
    <property type="match status" value="1"/>
</dbReference>
<reference evidence="1 2" key="1">
    <citation type="submission" date="2023-10" db="EMBL/GenBank/DDBJ databases">
        <title>Draft genome sequence of Xylaria bambusicola isolate GMP-LS, the root and basal stem rot pathogen of sugarcane in Indonesia.</title>
        <authorList>
            <person name="Selvaraj P."/>
            <person name="Muralishankar V."/>
            <person name="Muruganantham S."/>
            <person name="Sp S."/>
            <person name="Haryani S."/>
            <person name="Lau K.J.X."/>
            <person name="Naqvi N.I."/>
        </authorList>
    </citation>
    <scope>NUCLEOTIDE SEQUENCE [LARGE SCALE GENOMIC DNA]</scope>
    <source>
        <strain evidence="1">GMP-LS</strain>
    </source>
</reference>
<evidence type="ECO:0000313" key="1">
    <source>
        <dbReference type="EMBL" id="KAK5636751.1"/>
    </source>
</evidence>
<sequence>MWAARGGHALIVSILVKHSSVGISRRNRAGRTGVSWAAGDGMEDILKDLLKVRGVDANPVLGSG</sequence>
<dbReference type="InterPro" id="IPR036770">
    <property type="entry name" value="Ankyrin_rpt-contain_sf"/>
</dbReference>
<evidence type="ECO:0000313" key="2">
    <source>
        <dbReference type="Proteomes" id="UP001305414"/>
    </source>
</evidence>
<comment type="caution">
    <text evidence="1">The sequence shown here is derived from an EMBL/GenBank/DDBJ whole genome shotgun (WGS) entry which is preliminary data.</text>
</comment>
<gene>
    <name evidence="1" type="ORF">RRF57_012463</name>
</gene>
<proteinExistence type="predicted"/>
<dbReference type="AlphaFoldDB" id="A0AAN7V1S3"/>
<protein>
    <submittedName>
        <fullName evidence="1">Uncharacterized protein</fullName>
    </submittedName>
</protein>
<dbReference type="Gene3D" id="1.25.40.20">
    <property type="entry name" value="Ankyrin repeat-containing domain"/>
    <property type="match status" value="1"/>
</dbReference>
<keyword evidence="2" id="KW-1185">Reference proteome</keyword>
<accession>A0AAN7V1S3</accession>